<evidence type="ECO:0000256" key="1">
    <source>
        <dbReference type="SAM" id="MobiDB-lite"/>
    </source>
</evidence>
<gene>
    <name evidence="2" type="ORF">OXX778_LOCUS23376</name>
</gene>
<protein>
    <submittedName>
        <fullName evidence="2">Uncharacterized protein</fullName>
    </submittedName>
</protein>
<evidence type="ECO:0000313" key="3">
    <source>
        <dbReference type="Proteomes" id="UP000663879"/>
    </source>
</evidence>
<dbReference type="AlphaFoldDB" id="A0A814SVQ4"/>
<accession>A0A814SVQ4</accession>
<dbReference type="Proteomes" id="UP000663879">
    <property type="component" value="Unassembled WGS sequence"/>
</dbReference>
<keyword evidence="3" id="KW-1185">Reference proteome</keyword>
<feature type="region of interest" description="Disordered" evidence="1">
    <location>
        <begin position="50"/>
        <end position="79"/>
    </location>
</feature>
<feature type="non-terminal residue" evidence="2">
    <location>
        <position position="1"/>
    </location>
</feature>
<reference evidence="2" key="1">
    <citation type="submission" date="2021-02" db="EMBL/GenBank/DDBJ databases">
        <authorList>
            <person name="Nowell W R."/>
        </authorList>
    </citation>
    <scope>NUCLEOTIDE SEQUENCE</scope>
    <source>
        <strain evidence="2">Ploen Becks lab</strain>
    </source>
</reference>
<comment type="caution">
    <text evidence="2">The sequence shown here is derived from an EMBL/GenBank/DDBJ whole genome shotgun (WGS) entry which is preliminary data.</text>
</comment>
<organism evidence="2 3">
    <name type="scientific">Brachionus calyciflorus</name>
    <dbReference type="NCBI Taxonomy" id="104777"/>
    <lineage>
        <taxon>Eukaryota</taxon>
        <taxon>Metazoa</taxon>
        <taxon>Spiralia</taxon>
        <taxon>Gnathifera</taxon>
        <taxon>Rotifera</taxon>
        <taxon>Eurotatoria</taxon>
        <taxon>Monogononta</taxon>
        <taxon>Pseudotrocha</taxon>
        <taxon>Ploima</taxon>
        <taxon>Brachionidae</taxon>
        <taxon>Brachionus</taxon>
    </lineage>
</organism>
<name>A0A814SVQ4_9BILA</name>
<dbReference type="EMBL" id="CAJNOC010012394">
    <property type="protein sequence ID" value="CAF1153467.1"/>
    <property type="molecule type" value="Genomic_DNA"/>
</dbReference>
<sequence length="79" mass="9037">IILIFKKHKLCFFDSMGRLIAEVKNFQLNECRELPITKFVALPNVTEQPAHGSQHLNLKSDHNTSTSSTTRSRQSKQLN</sequence>
<proteinExistence type="predicted"/>
<evidence type="ECO:0000313" key="2">
    <source>
        <dbReference type="EMBL" id="CAF1153467.1"/>
    </source>
</evidence>